<dbReference type="GeneID" id="25313462"/>
<gene>
    <name evidence="2" type="ORF">T310_1111</name>
</gene>
<comment type="caution">
    <text evidence="2">The sequence shown here is derived from an EMBL/GenBank/DDBJ whole genome shotgun (WGS) entry which is preliminary data.</text>
</comment>
<name>A0A0F4Z4P5_RASE3</name>
<sequence>MAANPQSTQDWLKAFYAAADALDARGEVEAFFAQRFSELKSMRHAITTIDVLPDKVYHGAVVTYIIKDDDKEEEEISLRALTVFGKGWRGQNLLQSFVHGSDSSGGAKETDCPAQADTDMCSLGRLKPHSHVP</sequence>
<dbReference type="InterPro" id="IPR001849">
    <property type="entry name" value="PH_domain"/>
</dbReference>
<protein>
    <recommendedName>
        <fullName evidence="1">PH domain-containing protein</fullName>
    </recommendedName>
</protein>
<reference evidence="2 3" key="1">
    <citation type="submission" date="2015-04" db="EMBL/GenBank/DDBJ databases">
        <authorList>
            <person name="Heijne W.H."/>
            <person name="Fedorova N.D."/>
            <person name="Nierman W.C."/>
            <person name="Vollebregt A.W."/>
            <person name="Zhao Z."/>
            <person name="Wu L."/>
            <person name="Kumar M."/>
            <person name="Stam H."/>
            <person name="van den Berg M.A."/>
            <person name="Pel H.J."/>
        </authorList>
    </citation>
    <scope>NUCLEOTIDE SEQUENCE [LARGE SCALE GENOMIC DNA]</scope>
    <source>
        <strain evidence="2 3">CBS 393.64</strain>
    </source>
</reference>
<dbReference type="PROSITE" id="PS50003">
    <property type="entry name" value="PH_DOMAIN"/>
    <property type="match status" value="1"/>
</dbReference>
<evidence type="ECO:0000259" key="1">
    <source>
        <dbReference type="PROSITE" id="PS50003"/>
    </source>
</evidence>
<keyword evidence="3" id="KW-1185">Reference proteome</keyword>
<accession>A0A0F4Z4P5</accession>
<dbReference type="Proteomes" id="UP000053958">
    <property type="component" value="Unassembled WGS sequence"/>
</dbReference>
<dbReference type="EMBL" id="LASV01000046">
    <property type="protein sequence ID" value="KKA24843.1"/>
    <property type="molecule type" value="Genomic_DNA"/>
</dbReference>
<dbReference type="RefSeq" id="XP_013331455.1">
    <property type="nucleotide sequence ID" value="XM_013476001.1"/>
</dbReference>
<proteinExistence type="predicted"/>
<evidence type="ECO:0000313" key="2">
    <source>
        <dbReference type="EMBL" id="KKA24843.1"/>
    </source>
</evidence>
<dbReference type="AlphaFoldDB" id="A0A0F4Z4P5"/>
<feature type="domain" description="PH" evidence="1">
    <location>
        <begin position="1"/>
        <end position="20"/>
    </location>
</feature>
<organism evidence="2 3">
    <name type="scientific">Rasamsonia emersonii (strain ATCC 16479 / CBS 393.64 / IMI 116815)</name>
    <dbReference type="NCBI Taxonomy" id="1408163"/>
    <lineage>
        <taxon>Eukaryota</taxon>
        <taxon>Fungi</taxon>
        <taxon>Dikarya</taxon>
        <taxon>Ascomycota</taxon>
        <taxon>Pezizomycotina</taxon>
        <taxon>Eurotiomycetes</taxon>
        <taxon>Eurotiomycetidae</taxon>
        <taxon>Eurotiales</taxon>
        <taxon>Trichocomaceae</taxon>
        <taxon>Rasamsonia</taxon>
    </lineage>
</organism>
<evidence type="ECO:0000313" key="3">
    <source>
        <dbReference type="Proteomes" id="UP000053958"/>
    </source>
</evidence>